<organism evidence="9 10">
    <name type="scientific">Erythranthe guttata</name>
    <name type="common">Yellow monkey flower</name>
    <name type="synonym">Mimulus guttatus</name>
    <dbReference type="NCBI Taxonomy" id="4155"/>
    <lineage>
        <taxon>Eukaryota</taxon>
        <taxon>Viridiplantae</taxon>
        <taxon>Streptophyta</taxon>
        <taxon>Embryophyta</taxon>
        <taxon>Tracheophyta</taxon>
        <taxon>Spermatophyta</taxon>
        <taxon>Magnoliopsida</taxon>
        <taxon>eudicotyledons</taxon>
        <taxon>Gunneridae</taxon>
        <taxon>Pentapetalae</taxon>
        <taxon>asterids</taxon>
        <taxon>lamiids</taxon>
        <taxon>Lamiales</taxon>
        <taxon>Phrymaceae</taxon>
        <taxon>Erythranthe</taxon>
    </lineage>
</organism>
<feature type="transmembrane region" description="Helical" evidence="6">
    <location>
        <begin position="70"/>
        <end position="91"/>
    </location>
</feature>
<dbReference type="PROSITE" id="PS50845">
    <property type="entry name" value="RETICULON"/>
    <property type="match status" value="1"/>
</dbReference>
<feature type="region of interest" description="Disordered" evidence="7">
    <location>
        <begin position="1"/>
        <end position="22"/>
    </location>
</feature>
<feature type="domain" description="Reticulon" evidence="8">
    <location>
        <begin position="37"/>
        <end position="219"/>
    </location>
</feature>
<dbReference type="InterPro" id="IPR003388">
    <property type="entry name" value="Reticulon"/>
</dbReference>
<keyword evidence="5 6" id="KW-0472">Membrane</keyword>
<comment type="subcellular location">
    <subcellularLocation>
        <location evidence="1 6">Endoplasmic reticulum membrane</location>
        <topology evidence="1 6">Multi-pass membrane protein</topology>
    </subcellularLocation>
</comment>
<keyword evidence="4 6" id="KW-1133">Transmembrane helix</keyword>
<feature type="transmembrane region" description="Helical" evidence="6">
    <location>
        <begin position="47"/>
        <end position="63"/>
    </location>
</feature>
<accession>A0A022RLV6</accession>
<evidence type="ECO:0000259" key="8">
    <source>
        <dbReference type="PROSITE" id="PS50845"/>
    </source>
</evidence>
<keyword evidence="10" id="KW-1185">Reference proteome</keyword>
<sequence>MPIYSSDSDDARPSSAPPKKLFGREKPLHAILGGGKAAEVVLWRNKNLSAAILIGATVLWSLFEVGEYNFVTLLCHVSIIMMLVLFVWSMGAGFVDWSPPDPRAITIPESIFRWLFAEMNRILLKFYHVSSGKDLRTFLMAITFLWILSGIGNYFSSINLLYIGFLGLMSVPALYERYQSDVDYLARKGNKDMKKLYKKIDTNFLNKIPRGPVKDKKKY</sequence>
<evidence type="ECO:0000256" key="3">
    <source>
        <dbReference type="ARBA" id="ARBA00022824"/>
    </source>
</evidence>
<evidence type="ECO:0000256" key="4">
    <source>
        <dbReference type="ARBA" id="ARBA00022989"/>
    </source>
</evidence>
<dbReference type="AlphaFoldDB" id="A0A022RLV6"/>
<dbReference type="PhylomeDB" id="A0A022RLV6"/>
<proteinExistence type="predicted"/>
<keyword evidence="3 6" id="KW-0256">Endoplasmic reticulum</keyword>
<dbReference type="Pfam" id="PF02453">
    <property type="entry name" value="Reticulon"/>
    <property type="match status" value="1"/>
</dbReference>
<dbReference type="EMBL" id="KI630377">
    <property type="protein sequence ID" value="EYU40793.1"/>
    <property type="molecule type" value="Genomic_DNA"/>
</dbReference>
<dbReference type="GO" id="GO:0009617">
    <property type="term" value="P:response to bacterium"/>
    <property type="evidence" value="ECO:0007669"/>
    <property type="project" value="InterPro"/>
</dbReference>
<protein>
    <recommendedName>
        <fullName evidence="6">Reticulon-like protein</fullName>
    </recommendedName>
</protein>
<keyword evidence="2 6" id="KW-0812">Transmembrane</keyword>
<evidence type="ECO:0000256" key="5">
    <source>
        <dbReference type="ARBA" id="ARBA00023136"/>
    </source>
</evidence>
<name>A0A022RLV6_ERYGU</name>
<dbReference type="Proteomes" id="UP000030748">
    <property type="component" value="Unassembled WGS sequence"/>
</dbReference>
<evidence type="ECO:0000313" key="9">
    <source>
        <dbReference type="EMBL" id="EYU40793.1"/>
    </source>
</evidence>
<gene>
    <name evidence="9" type="ORF">MIMGU_mgv1a013488mg</name>
</gene>
<evidence type="ECO:0000256" key="2">
    <source>
        <dbReference type="ARBA" id="ARBA00022692"/>
    </source>
</evidence>
<dbReference type="PANTHER" id="PTHR10994:SF157">
    <property type="entry name" value="RETICULON-LIKE PROTEIN B14"/>
    <property type="match status" value="1"/>
</dbReference>
<dbReference type="eggNOG" id="KOG1792">
    <property type="taxonomic scope" value="Eukaryota"/>
</dbReference>
<evidence type="ECO:0000313" key="10">
    <source>
        <dbReference type="Proteomes" id="UP000030748"/>
    </source>
</evidence>
<dbReference type="KEGG" id="egt:105954187"/>
<evidence type="ECO:0000256" key="7">
    <source>
        <dbReference type="SAM" id="MobiDB-lite"/>
    </source>
</evidence>
<dbReference type="OrthoDB" id="567788at2759"/>
<dbReference type="InterPro" id="IPR045064">
    <property type="entry name" value="Reticulon-like"/>
</dbReference>
<dbReference type="PANTHER" id="PTHR10994">
    <property type="entry name" value="RETICULON"/>
    <property type="match status" value="1"/>
</dbReference>
<dbReference type="OMA" id="VEYHASQ"/>
<reference evidence="9 10" key="1">
    <citation type="journal article" date="2013" name="Proc. Natl. Acad. Sci. U.S.A.">
        <title>Fine-scale variation in meiotic recombination in Mimulus inferred from population shotgun sequencing.</title>
        <authorList>
            <person name="Hellsten U."/>
            <person name="Wright K.M."/>
            <person name="Jenkins J."/>
            <person name="Shu S."/>
            <person name="Yuan Y."/>
            <person name="Wessler S.R."/>
            <person name="Schmutz J."/>
            <person name="Willis J.H."/>
            <person name="Rokhsar D.S."/>
        </authorList>
    </citation>
    <scope>NUCLEOTIDE SEQUENCE [LARGE SCALE GENOMIC DNA]</scope>
    <source>
        <strain evidence="10">cv. DUN x IM62</strain>
    </source>
</reference>
<evidence type="ECO:0000256" key="6">
    <source>
        <dbReference type="RuleBase" id="RU363132"/>
    </source>
</evidence>
<dbReference type="GO" id="GO:0005789">
    <property type="term" value="C:endoplasmic reticulum membrane"/>
    <property type="evidence" value="ECO:0007669"/>
    <property type="project" value="UniProtKB-SubCell"/>
</dbReference>
<evidence type="ECO:0000256" key="1">
    <source>
        <dbReference type="ARBA" id="ARBA00004477"/>
    </source>
</evidence>